<name>A0A3S0ZYP2_CHLFR</name>
<dbReference type="RefSeq" id="WP_016874229.1">
    <property type="nucleotide sequence ID" value="NZ_AJLN01000116.1"/>
</dbReference>
<evidence type="ECO:0000313" key="2">
    <source>
        <dbReference type="Proteomes" id="UP000268857"/>
    </source>
</evidence>
<gene>
    <name evidence="1" type="ORF">PCC6912_02990</name>
</gene>
<reference evidence="1 2" key="1">
    <citation type="journal article" date="2019" name="Genome Biol. Evol.">
        <title>Day and night: Metabolic profiles and evolutionary relationships of six axenic non-marine cyanobacteria.</title>
        <authorList>
            <person name="Will S.E."/>
            <person name="Henke P."/>
            <person name="Boedeker C."/>
            <person name="Huang S."/>
            <person name="Brinkmann H."/>
            <person name="Rohde M."/>
            <person name="Jarek M."/>
            <person name="Friedl T."/>
            <person name="Seufert S."/>
            <person name="Schumacher M."/>
            <person name="Overmann J."/>
            <person name="Neumann-Schaal M."/>
            <person name="Petersen J."/>
        </authorList>
    </citation>
    <scope>NUCLEOTIDE SEQUENCE [LARGE SCALE GENOMIC DNA]</scope>
    <source>
        <strain evidence="1 2">PCC 6912</strain>
    </source>
</reference>
<organism evidence="1 2">
    <name type="scientific">Chlorogloeopsis fritschii PCC 6912</name>
    <dbReference type="NCBI Taxonomy" id="211165"/>
    <lineage>
        <taxon>Bacteria</taxon>
        <taxon>Bacillati</taxon>
        <taxon>Cyanobacteriota</taxon>
        <taxon>Cyanophyceae</taxon>
        <taxon>Nostocales</taxon>
        <taxon>Chlorogloeopsidaceae</taxon>
        <taxon>Chlorogloeopsis</taxon>
    </lineage>
</organism>
<dbReference type="EMBL" id="RSCJ01000001">
    <property type="protein sequence ID" value="RUR86856.1"/>
    <property type="molecule type" value="Genomic_DNA"/>
</dbReference>
<evidence type="ECO:0000313" key="1">
    <source>
        <dbReference type="EMBL" id="RUR86856.1"/>
    </source>
</evidence>
<comment type="caution">
    <text evidence="1">The sequence shown here is derived from an EMBL/GenBank/DDBJ whole genome shotgun (WGS) entry which is preliminary data.</text>
</comment>
<sequence>MTLGIIEPYNGGFLEIIPEGEYSDYWLIAAIHINGEVFRPSPRFYRNEEQALRKAQKIFDWIASYNSEIRDRGYWNEEMRIFLWQQSKDYA</sequence>
<dbReference type="OrthoDB" id="514066at2"/>
<dbReference type="Proteomes" id="UP000268857">
    <property type="component" value="Unassembled WGS sequence"/>
</dbReference>
<dbReference type="AlphaFoldDB" id="A0A3S0ZYP2"/>
<accession>A0A3S0ZYP2</accession>
<proteinExistence type="predicted"/>
<keyword evidence="2" id="KW-1185">Reference proteome</keyword>
<protein>
    <submittedName>
        <fullName evidence="1">Uncharacterized protein</fullName>
    </submittedName>
</protein>